<dbReference type="PANTHER" id="PTHR32432">
    <property type="entry name" value="CELL DIVISION PROTEIN FTSA-RELATED"/>
    <property type="match status" value="1"/>
</dbReference>
<accession>A0A2M8DM66</accession>
<evidence type="ECO:0008006" key="3">
    <source>
        <dbReference type="Google" id="ProtNLM"/>
    </source>
</evidence>
<dbReference type="Gene3D" id="3.30.420.40">
    <property type="match status" value="2"/>
</dbReference>
<proteinExistence type="predicted"/>
<reference evidence="2" key="1">
    <citation type="submission" date="2017-09" db="EMBL/GenBank/DDBJ databases">
        <title>Depth-based differentiation of microbial function through sediment-hosted aquifers and enrichment of novel symbionts in the deep terrestrial subsurface.</title>
        <authorList>
            <person name="Probst A.J."/>
            <person name="Ladd B."/>
            <person name="Jarett J.K."/>
            <person name="Geller-Mcgrath D.E."/>
            <person name="Sieber C.M.K."/>
            <person name="Emerson J.B."/>
            <person name="Anantharaman K."/>
            <person name="Thomas B.C."/>
            <person name="Malmstrom R."/>
            <person name="Stieglmeier M."/>
            <person name="Klingl A."/>
            <person name="Woyke T."/>
            <person name="Ryan C.M."/>
            <person name="Banfield J.F."/>
        </authorList>
    </citation>
    <scope>NUCLEOTIDE SEQUENCE [LARGE SCALE GENOMIC DNA]</scope>
</reference>
<dbReference type="EMBL" id="PFTB01000064">
    <property type="protein sequence ID" value="PJB99231.1"/>
    <property type="molecule type" value="Genomic_DNA"/>
</dbReference>
<dbReference type="InterPro" id="IPR005883">
    <property type="entry name" value="PilM"/>
</dbReference>
<dbReference type="SUPFAM" id="SSF53067">
    <property type="entry name" value="Actin-like ATPase domain"/>
    <property type="match status" value="2"/>
</dbReference>
<dbReference type="Proteomes" id="UP000228875">
    <property type="component" value="Unassembled WGS sequence"/>
</dbReference>
<dbReference type="InterPro" id="IPR050696">
    <property type="entry name" value="FtsA/MreB"/>
</dbReference>
<evidence type="ECO:0000313" key="1">
    <source>
        <dbReference type="EMBL" id="PJB99231.1"/>
    </source>
</evidence>
<dbReference type="PANTHER" id="PTHR32432:SF3">
    <property type="entry name" value="ETHANOLAMINE UTILIZATION PROTEIN EUTJ"/>
    <property type="match status" value="1"/>
</dbReference>
<protein>
    <recommendedName>
        <fullName evidence="3">SHS2 domain-containing protein</fullName>
    </recommendedName>
</protein>
<dbReference type="AlphaFoldDB" id="A0A2M8DM66"/>
<dbReference type="PIRSF" id="PIRSF019169">
    <property type="entry name" value="PilM"/>
    <property type="match status" value="1"/>
</dbReference>
<dbReference type="CDD" id="cd24049">
    <property type="entry name" value="ASKHA_NBD_PilM"/>
    <property type="match status" value="1"/>
</dbReference>
<gene>
    <name evidence="1" type="ORF">CO077_02865</name>
</gene>
<evidence type="ECO:0000313" key="2">
    <source>
        <dbReference type="Proteomes" id="UP000228875"/>
    </source>
</evidence>
<dbReference type="Gene3D" id="3.30.1490.300">
    <property type="match status" value="1"/>
</dbReference>
<sequence length="371" mass="41213">MIWFPFKMGLKSCLGIDIGTSGIKIVQLAMKGERVTLEKYGEIAAQVFYEESHRTFEKSTLLLSTQDIARAILAICQEAKITERRAFFTIPDFASFFTSFDLPPMGREEIPQAVRFEARHHIPLPLAEVTLDWSIIEGEASDHKKTPLKILLVAVSNDLIDQYSQIVTLSNLELKGLEVEAFGLVRALISEEKEVVAILDIGARSTTVNIVDQGILKVSHSFDVAGNEMTQVLSKALDIEFFEAENLKKVHGLKYFLSNQEIGEEAGETKLITKKVGEILIPLVDLILAELERTSQNFYQTKGKKIERVILAGGSALLPGVKEYFIKVLKKNVEIANPFANIFYPPLLESTLKQMGPSYAIAVGAALRGIE</sequence>
<dbReference type="InterPro" id="IPR043129">
    <property type="entry name" value="ATPase_NBD"/>
</dbReference>
<name>A0A2M8DM66_9BACT</name>
<dbReference type="NCBIfam" id="TIGR01175">
    <property type="entry name" value="pilM"/>
    <property type="match status" value="1"/>
</dbReference>
<dbReference type="Pfam" id="PF11104">
    <property type="entry name" value="PilM_2"/>
    <property type="match status" value="1"/>
</dbReference>
<comment type="caution">
    <text evidence="1">The sequence shown here is derived from an EMBL/GenBank/DDBJ whole genome shotgun (WGS) entry which is preliminary data.</text>
</comment>
<organism evidence="1 2">
    <name type="scientific">Candidatus Nealsonbacteria bacterium CG_4_9_14_0_8_um_filter_35_12</name>
    <dbReference type="NCBI Taxonomy" id="1974692"/>
    <lineage>
        <taxon>Bacteria</taxon>
        <taxon>Candidatus Nealsoniibacteriota</taxon>
    </lineage>
</organism>